<evidence type="ECO:0000313" key="2">
    <source>
        <dbReference type="Proteomes" id="UP000250321"/>
    </source>
</evidence>
<dbReference type="EMBL" id="PJQY01003189">
    <property type="protein sequence ID" value="PQM39529.1"/>
    <property type="molecule type" value="Genomic_DNA"/>
</dbReference>
<accession>A0A314UXN5</accession>
<dbReference type="Proteomes" id="UP000250321">
    <property type="component" value="Unassembled WGS sequence"/>
</dbReference>
<dbReference type="OrthoDB" id="271448at2759"/>
<reference evidence="1 2" key="1">
    <citation type="submission" date="2018-02" db="EMBL/GenBank/DDBJ databases">
        <title>Draft genome of wild Prunus yedoensis var. nudiflora.</title>
        <authorList>
            <person name="Baek S."/>
            <person name="Kim J.-H."/>
            <person name="Choi K."/>
            <person name="Kim G.-B."/>
            <person name="Cho A."/>
            <person name="Jang H."/>
            <person name="Shin C.-H."/>
            <person name="Yu H.-J."/>
            <person name="Mun J.-H."/>
        </authorList>
    </citation>
    <scope>NUCLEOTIDE SEQUENCE [LARGE SCALE GENOMIC DNA]</scope>
    <source>
        <strain evidence="2">cv. Jeju island</strain>
        <tissue evidence="1">Leaf</tissue>
    </source>
</reference>
<name>A0A314UXN5_PRUYE</name>
<evidence type="ECO:0000313" key="1">
    <source>
        <dbReference type="EMBL" id="PQM39529.1"/>
    </source>
</evidence>
<gene>
    <name evidence="1" type="ORF">Pyn_35022</name>
</gene>
<dbReference type="STRING" id="2094558.A0A314UXN5"/>
<keyword evidence="2" id="KW-1185">Reference proteome</keyword>
<dbReference type="AlphaFoldDB" id="A0A314UXN5"/>
<comment type="caution">
    <text evidence="1">The sequence shown here is derived from an EMBL/GenBank/DDBJ whole genome shotgun (WGS) entry which is preliminary data.</text>
</comment>
<organism evidence="1 2">
    <name type="scientific">Prunus yedoensis var. nudiflora</name>
    <dbReference type="NCBI Taxonomy" id="2094558"/>
    <lineage>
        <taxon>Eukaryota</taxon>
        <taxon>Viridiplantae</taxon>
        <taxon>Streptophyta</taxon>
        <taxon>Embryophyta</taxon>
        <taxon>Tracheophyta</taxon>
        <taxon>Spermatophyta</taxon>
        <taxon>Magnoliopsida</taxon>
        <taxon>eudicotyledons</taxon>
        <taxon>Gunneridae</taxon>
        <taxon>Pentapetalae</taxon>
        <taxon>rosids</taxon>
        <taxon>fabids</taxon>
        <taxon>Rosales</taxon>
        <taxon>Rosaceae</taxon>
        <taxon>Amygdaloideae</taxon>
        <taxon>Amygdaleae</taxon>
        <taxon>Prunus</taxon>
    </lineage>
</organism>
<sequence length="80" mass="8774">MYTREGAVRMVGVSGILRKEQEMWESTGKSLQDTFQDLNALMITGWGEEIGGGRRNLGWGEEIGSRFLGSWGCGCRLGCG</sequence>
<protein>
    <submittedName>
        <fullName evidence="1">Uncharacterized protein</fullName>
    </submittedName>
</protein>
<proteinExistence type="predicted"/>